<evidence type="ECO:0000313" key="2">
    <source>
        <dbReference type="EMBL" id="MCO6418629.1"/>
    </source>
</evidence>
<proteinExistence type="predicted"/>
<feature type="chain" id="PRO_5046388338" evidence="1">
    <location>
        <begin position="18"/>
        <end position="200"/>
    </location>
</feature>
<evidence type="ECO:0000256" key="1">
    <source>
        <dbReference type="SAM" id="SignalP"/>
    </source>
</evidence>
<protein>
    <submittedName>
        <fullName evidence="2">Uncharacterized protein</fullName>
    </submittedName>
</protein>
<keyword evidence="1" id="KW-0732">Signal</keyword>
<accession>A0ABT1D9M1</accession>
<feature type="signal peptide" evidence="1">
    <location>
        <begin position="1"/>
        <end position="17"/>
    </location>
</feature>
<dbReference type="EMBL" id="JAFIRR010000145">
    <property type="protein sequence ID" value="MCO6418629.1"/>
    <property type="molecule type" value="Genomic_DNA"/>
</dbReference>
<dbReference type="RefSeq" id="WP_252955256.1">
    <property type="nucleotide sequence ID" value="NZ_JAFIRR010000145.1"/>
</dbReference>
<sequence length="200" mass="20484">MLRLLAALLLLALPATAQDARPARAAASTLPAAPLAPAAALAGLPEQLAGWQRGTVTDFEARSGGAGLGAGVEYRPGPAQPGVATIYLYDRGRHGLLPDPAGPDIGAEMATALQEVDSLAGIRRYQVAERHPIPAPAGLRCETQTLVFEGGIRAESPVCLGVVRDRFLKLRLTLPASQPGAAEALAGQFADAALAGLGGW</sequence>
<reference evidence="2 3" key="1">
    <citation type="submission" date="2021-12" db="EMBL/GenBank/DDBJ databases">
        <title>Siccirubricoccus leaddurans sp. nov., a high concentration Zn2+ tolerance bacterium.</title>
        <authorList>
            <person name="Cao Y."/>
        </authorList>
    </citation>
    <scope>NUCLEOTIDE SEQUENCE [LARGE SCALE GENOMIC DNA]</scope>
    <source>
        <strain evidence="2 3">KC 17139</strain>
    </source>
</reference>
<gene>
    <name evidence="2" type="ORF">JYK14_21080</name>
</gene>
<name>A0ABT1D9M1_9PROT</name>
<keyword evidence="3" id="KW-1185">Reference proteome</keyword>
<organism evidence="2 3">
    <name type="scientific">Siccirubricoccus soli</name>
    <dbReference type="NCBI Taxonomy" id="2899147"/>
    <lineage>
        <taxon>Bacteria</taxon>
        <taxon>Pseudomonadati</taxon>
        <taxon>Pseudomonadota</taxon>
        <taxon>Alphaproteobacteria</taxon>
        <taxon>Acetobacterales</taxon>
        <taxon>Roseomonadaceae</taxon>
        <taxon>Siccirubricoccus</taxon>
    </lineage>
</organism>
<comment type="caution">
    <text evidence="2">The sequence shown here is derived from an EMBL/GenBank/DDBJ whole genome shotgun (WGS) entry which is preliminary data.</text>
</comment>
<dbReference type="Proteomes" id="UP001523392">
    <property type="component" value="Unassembled WGS sequence"/>
</dbReference>
<evidence type="ECO:0000313" key="3">
    <source>
        <dbReference type="Proteomes" id="UP001523392"/>
    </source>
</evidence>